<dbReference type="EMBL" id="JAWDGP010002895">
    <property type="protein sequence ID" value="KAK3778656.1"/>
    <property type="molecule type" value="Genomic_DNA"/>
</dbReference>
<comment type="caution">
    <text evidence="2">The sequence shown here is derived from an EMBL/GenBank/DDBJ whole genome shotgun (WGS) entry which is preliminary data.</text>
</comment>
<protein>
    <submittedName>
        <fullName evidence="2">Uncharacterized protein</fullName>
    </submittedName>
</protein>
<feature type="region of interest" description="Disordered" evidence="1">
    <location>
        <begin position="1"/>
        <end position="44"/>
    </location>
</feature>
<organism evidence="2 3">
    <name type="scientific">Elysia crispata</name>
    <name type="common">lettuce slug</name>
    <dbReference type="NCBI Taxonomy" id="231223"/>
    <lineage>
        <taxon>Eukaryota</taxon>
        <taxon>Metazoa</taxon>
        <taxon>Spiralia</taxon>
        <taxon>Lophotrochozoa</taxon>
        <taxon>Mollusca</taxon>
        <taxon>Gastropoda</taxon>
        <taxon>Heterobranchia</taxon>
        <taxon>Euthyneura</taxon>
        <taxon>Panpulmonata</taxon>
        <taxon>Sacoglossa</taxon>
        <taxon>Placobranchoidea</taxon>
        <taxon>Plakobranchidae</taxon>
        <taxon>Elysia</taxon>
    </lineage>
</organism>
<gene>
    <name evidence="2" type="ORF">RRG08_012930</name>
</gene>
<feature type="compositionally biased region" description="Basic and acidic residues" evidence="1">
    <location>
        <begin position="1"/>
        <end position="15"/>
    </location>
</feature>
<evidence type="ECO:0000256" key="1">
    <source>
        <dbReference type="SAM" id="MobiDB-lite"/>
    </source>
</evidence>
<sequence length="76" mass="8228">MGVSKDKHAHSDLGRSKLGHGGSTTCCPKFKYSKTGGSSHDRSRRLVDNGCAPIDKIWRAREKLREAETVSVTGGD</sequence>
<dbReference type="AlphaFoldDB" id="A0AAE1A130"/>
<reference evidence="2" key="1">
    <citation type="journal article" date="2023" name="G3 (Bethesda)">
        <title>A reference genome for the long-term kleptoplast-retaining sea slug Elysia crispata morphotype clarki.</title>
        <authorList>
            <person name="Eastman K.E."/>
            <person name="Pendleton A.L."/>
            <person name="Shaikh M.A."/>
            <person name="Suttiyut T."/>
            <person name="Ogas R."/>
            <person name="Tomko P."/>
            <person name="Gavelis G."/>
            <person name="Widhalm J.R."/>
            <person name="Wisecaver J.H."/>
        </authorList>
    </citation>
    <scope>NUCLEOTIDE SEQUENCE</scope>
    <source>
        <strain evidence="2">ECLA1</strain>
    </source>
</reference>
<keyword evidence="3" id="KW-1185">Reference proteome</keyword>
<accession>A0AAE1A130</accession>
<proteinExistence type="predicted"/>
<evidence type="ECO:0000313" key="3">
    <source>
        <dbReference type="Proteomes" id="UP001283361"/>
    </source>
</evidence>
<evidence type="ECO:0000313" key="2">
    <source>
        <dbReference type="EMBL" id="KAK3778656.1"/>
    </source>
</evidence>
<name>A0AAE1A130_9GAST</name>
<dbReference type="Proteomes" id="UP001283361">
    <property type="component" value="Unassembled WGS sequence"/>
</dbReference>